<dbReference type="PANTHER" id="PTHR43877">
    <property type="entry name" value="AMINOALKYLPHOSPHONATE N-ACETYLTRANSFERASE-RELATED-RELATED"/>
    <property type="match status" value="1"/>
</dbReference>
<dbReference type="InterPro" id="IPR000182">
    <property type="entry name" value="GNAT_dom"/>
</dbReference>
<dbReference type="PANTHER" id="PTHR43877:SF2">
    <property type="entry name" value="AMINOALKYLPHOSPHONATE N-ACETYLTRANSFERASE-RELATED"/>
    <property type="match status" value="1"/>
</dbReference>
<accession>A0A2G9C7B4</accession>
<dbReference type="Proteomes" id="UP000231501">
    <property type="component" value="Unassembled WGS sequence"/>
</dbReference>
<organism evidence="4 5">
    <name type="scientific">Roseateles chitinivorans</name>
    <dbReference type="NCBI Taxonomy" id="2917965"/>
    <lineage>
        <taxon>Bacteria</taxon>
        <taxon>Pseudomonadati</taxon>
        <taxon>Pseudomonadota</taxon>
        <taxon>Betaproteobacteria</taxon>
        <taxon>Burkholderiales</taxon>
        <taxon>Sphaerotilaceae</taxon>
        <taxon>Roseateles</taxon>
    </lineage>
</organism>
<evidence type="ECO:0000256" key="2">
    <source>
        <dbReference type="ARBA" id="ARBA00023315"/>
    </source>
</evidence>
<evidence type="ECO:0000313" key="4">
    <source>
        <dbReference type="EMBL" id="PIM51534.1"/>
    </source>
</evidence>
<dbReference type="Pfam" id="PF00583">
    <property type="entry name" value="Acetyltransf_1"/>
    <property type="match status" value="1"/>
</dbReference>
<evidence type="ECO:0000259" key="3">
    <source>
        <dbReference type="PROSITE" id="PS51186"/>
    </source>
</evidence>
<dbReference type="InterPro" id="IPR050832">
    <property type="entry name" value="Bact_Acetyltransf"/>
</dbReference>
<proteinExistence type="predicted"/>
<keyword evidence="5" id="KW-1185">Reference proteome</keyword>
<feature type="domain" description="N-acetyltransferase" evidence="3">
    <location>
        <begin position="1"/>
        <end position="156"/>
    </location>
</feature>
<dbReference type="RefSeq" id="WP_099863212.1">
    <property type="nucleotide sequence ID" value="NZ_PEOG01000061.1"/>
</dbReference>
<dbReference type="InterPro" id="IPR016181">
    <property type="entry name" value="Acyl_CoA_acyltransferase"/>
</dbReference>
<dbReference type="Gene3D" id="3.40.630.30">
    <property type="match status" value="1"/>
</dbReference>
<dbReference type="OrthoDB" id="336415at2"/>
<dbReference type="GO" id="GO:0016747">
    <property type="term" value="F:acyltransferase activity, transferring groups other than amino-acyl groups"/>
    <property type="evidence" value="ECO:0007669"/>
    <property type="project" value="InterPro"/>
</dbReference>
<gene>
    <name evidence="4" type="ORF">CS062_19350</name>
</gene>
<sequence length="164" mass="18685">MRRLARPEDLEAVFAIYSHPKVVPYLTYEPMTLEAFRPIHEELVDSGCFWVWELDGAIAGFYRATRYPGRVNHVLLLGTLAVDPARHGQGVGRTMIEDALSHFRADGIRRVELYAESDNEPALAFYRRLGFVIEGTLRDFYKRADQPHYVDEHVLGLLLVPSAA</sequence>
<dbReference type="SUPFAM" id="SSF55729">
    <property type="entry name" value="Acyl-CoA N-acyltransferases (Nat)"/>
    <property type="match status" value="1"/>
</dbReference>
<reference evidence="4 5" key="1">
    <citation type="submission" date="2017-11" db="EMBL/GenBank/DDBJ databases">
        <title>Draft genome sequence of Mitsuaria sp. HWN-4.</title>
        <authorList>
            <person name="Gundlapally S.R."/>
        </authorList>
    </citation>
    <scope>NUCLEOTIDE SEQUENCE [LARGE SCALE GENOMIC DNA]</scope>
    <source>
        <strain evidence="4 5">HWN-4</strain>
    </source>
</reference>
<evidence type="ECO:0000256" key="1">
    <source>
        <dbReference type="ARBA" id="ARBA00022679"/>
    </source>
</evidence>
<dbReference type="PROSITE" id="PS51186">
    <property type="entry name" value="GNAT"/>
    <property type="match status" value="1"/>
</dbReference>
<name>A0A2G9C7B4_9BURK</name>
<comment type="caution">
    <text evidence="4">The sequence shown here is derived from an EMBL/GenBank/DDBJ whole genome shotgun (WGS) entry which is preliminary data.</text>
</comment>
<dbReference type="CDD" id="cd04301">
    <property type="entry name" value="NAT_SF"/>
    <property type="match status" value="1"/>
</dbReference>
<dbReference type="AlphaFoldDB" id="A0A2G9C7B4"/>
<keyword evidence="1 4" id="KW-0808">Transferase</keyword>
<protein>
    <submittedName>
        <fullName evidence="4">GNAT family N-acetyltransferase</fullName>
    </submittedName>
</protein>
<keyword evidence="2" id="KW-0012">Acyltransferase</keyword>
<dbReference type="EMBL" id="PEOG01000061">
    <property type="protein sequence ID" value="PIM51534.1"/>
    <property type="molecule type" value="Genomic_DNA"/>
</dbReference>
<evidence type="ECO:0000313" key="5">
    <source>
        <dbReference type="Proteomes" id="UP000231501"/>
    </source>
</evidence>